<evidence type="ECO:0000259" key="2">
    <source>
        <dbReference type="Pfam" id="PF20441"/>
    </source>
</evidence>
<dbReference type="InterPro" id="IPR046462">
    <property type="entry name" value="TerL_nuclease"/>
</dbReference>
<feature type="domain" description="Terminase large subunit-like ATPase" evidence="1">
    <location>
        <begin position="104"/>
        <end position="275"/>
    </location>
</feature>
<reference evidence="3 4" key="1">
    <citation type="submission" date="2014-06" db="EMBL/GenBank/DDBJ databases">
        <authorList>
            <person name="Ju J."/>
            <person name="Zhang J."/>
        </authorList>
    </citation>
    <scope>NUCLEOTIDE SEQUENCE [LARGE SCALE GENOMIC DNA]</scope>
    <source>
        <strain evidence="3">DmW_045</strain>
    </source>
</reference>
<dbReference type="Gene3D" id="3.40.50.300">
    <property type="entry name" value="P-loop containing nucleotide triphosphate hydrolases"/>
    <property type="match status" value="1"/>
</dbReference>
<proteinExistence type="predicted"/>
<dbReference type="GO" id="GO:0004519">
    <property type="term" value="F:endonuclease activity"/>
    <property type="evidence" value="ECO:0007669"/>
    <property type="project" value="InterPro"/>
</dbReference>
<dbReference type="InterPro" id="IPR046461">
    <property type="entry name" value="TerL_ATPase"/>
</dbReference>
<evidence type="ECO:0000313" key="4">
    <source>
        <dbReference type="Proteomes" id="UP000194639"/>
    </source>
</evidence>
<evidence type="ECO:0008006" key="5">
    <source>
        <dbReference type="Google" id="ProtNLM"/>
    </source>
</evidence>
<dbReference type="InterPro" id="IPR005021">
    <property type="entry name" value="Terminase_largesu-like"/>
</dbReference>
<evidence type="ECO:0000313" key="3">
    <source>
        <dbReference type="EMBL" id="OUI79015.1"/>
    </source>
</evidence>
<dbReference type="EMBL" id="JOMO01000104">
    <property type="protein sequence ID" value="OUI79015.1"/>
    <property type="molecule type" value="Genomic_DNA"/>
</dbReference>
<dbReference type="PANTHER" id="PTHR41287">
    <property type="match status" value="1"/>
</dbReference>
<dbReference type="Pfam" id="PF20441">
    <property type="entry name" value="TerL_nuclease"/>
    <property type="match status" value="1"/>
</dbReference>
<dbReference type="Pfam" id="PF03354">
    <property type="entry name" value="TerL_ATPase"/>
    <property type="match status" value="1"/>
</dbReference>
<dbReference type="InterPro" id="IPR027417">
    <property type="entry name" value="P-loop_NTPase"/>
</dbReference>
<organism evidence="3 4">
    <name type="scientific">Acetobacter orientalis</name>
    <dbReference type="NCBI Taxonomy" id="146474"/>
    <lineage>
        <taxon>Bacteria</taxon>
        <taxon>Pseudomonadati</taxon>
        <taxon>Pseudomonadota</taxon>
        <taxon>Alphaproteobacteria</taxon>
        <taxon>Acetobacterales</taxon>
        <taxon>Acetobacteraceae</taxon>
        <taxon>Acetobacter</taxon>
    </lineage>
</organism>
<feature type="domain" description="Terminase large subunit-like endonuclease" evidence="2">
    <location>
        <begin position="291"/>
        <end position="576"/>
    </location>
</feature>
<accession>A0A251ZWH2</accession>
<protein>
    <recommendedName>
        <fullName evidence="5">Terminase</fullName>
    </recommendedName>
</protein>
<dbReference type="RefSeq" id="WP_086553285.1">
    <property type="nucleotide sequence ID" value="NZ_JOMO01000104.1"/>
</dbReference>
<dbReference type="PANTHER" id="PTHR41287:SF1">
    <property type="entry name" value="PROTEIN YMFN"/>
    <property type="match status" value="1"/>
</dbReference>
<comment type="caution">
    <text evidence="3">The sequence shown here is derived from an EMBL/GenBank/DDBJ whole genome shotgun (WGS) entry which is preliminary data.</text>
</comment>
<name>A0A251ZWH2_9PROT</name>
<gene>
    <name evidence="3" type="ORF">HK12_01365</name>
</gene>
<dbReference type="Proteomes" id="UP000194639">
    <property type="component" value="Unassembled WGS sequence"/>
</dbReference>
<sequence>MYSYKGIETQEEFDNRQEYLKSVDKNTFLLNDDTWFYAREVKKGNILACEYIHFAIDRELSKLNDPDCPYYFDPEPGYKFFKFCRYNSHLKGPLGGQPFILSDWQIWAFSMMLGWKHKHGQKKNYRQYSITYLECPRGSGKTAMMALFGLYMLTLDGEWEPEVYVAATKKDQANLLLNSVVRQVEYHKNKSLVKRLKVKRKREYLECKSTRAGVFKSLSRDSKSFDGMNIHCAMVDEIHAHKDSEIWDVLKSGANKRDQSMMVGITTAGTNFNGFGFSYSKFIKTLLSGVVEDESIFALIYTIDKNDDIYTRDTWVKANPSWYASINHNQFENDIKRTLTWVETKSETYTKLLNIWYQSNDKWLTPELINSCNTLTIPEENFKYDDCIIGVDLAYAEDMLAYVKVYEKFNQVDQKYHYYVYPVYYSPESLIEKNEKKNYLRWHDEGLLNSTPGDIIDFDIIQDQLSEEYHNTQLYEYAFDRYNAHQMAGSLQKKFGENMVIYCNQSMSGLNEATKFFKRLMIEKRIHFKHEIFVWNCLNAHVVSREGLIKITKDPTSPDEKIDGLAATLNALDRFIVKTNEDYDSPVFEIEIGRGG</sequence>
<dbReference type="AlphaFoldDB" id="A0A251ZWH2"/>
<evidence type="ECO:0000259" key="1">
    <source>
        <dbReference type="Pfam" id="PF03354"/>
    </source>
</evidence>